<evidence type="ECO:0008006" key="4">
    <source>
        <dbReference type="Google" id="ProtNLM"/>
    </source>
</evidence>
<feature type="chain" id="PRO_5017285688" description="DUF4270 domain-containing protein" evidence="1">
    <location>
        <begin position="22"/>
        <end position="545"/>
    </location>
</feature>
<protein>
    <recommendedName>
        <fullName evidence="4">DUF4270 domain-containing protein</fullName>
    </recommendedName>
</protein>
<feature type="signal peptide" evidence="1">
    <location>
        <begin position="1"/>
        <end position="21"/>
    </location>
</feature>
<dbReference type="InterPro" id="IPR025366">
    <property type="entry name" value="DUF4270"/>
</dbReference>
<accession>A0A1G8AYA1</accession>
<proteinExistence type="predicted"/>
<dbReference type="EMBL" id="FNDQ01000001">
    <property type="protein sequence ID" value="SDH25796.1"/>
    <property type="molecule type" value="Genomic_DNA"/>
</dbReference>
<reference evidence="3" key="1">
    <citation type="submission" date="2016-10" db="EMBL/GenBank/DDBJ databases">
        <authorList>
            <person name="Varghese N."/>
            <person name="Submissions S."/>
        </authorList>
    </citation>
    <scope>NUCLEOTIDE SEQUENCE [LARGE SCALE GENOMIC DNA]</scope>
    <source>
        <strain evidence="3">DSM 23313</strain>
    </source>
</reference>
<name>A0A1G8AYA1_9FLAO</name>
<dbReference type="AlphaFoldDB" id="A0A1G8AYA1"/>
<sequence length="545" mass="60986">MNHKKIIKGLFLTLGIVTLQACESDFTEAGSNIVGDGKFDIVSYTVKDIKAYNQPYGAVDGSRLNETSFGYLKNGLFGESSNNLVVQVLDNGNTFAFVNDNPIVDSVYVYLPYFSQFDKVENDENKYKLKNTYGDGSFNLEVYQNGYYLNNEDITAGGSLKFYSNTSGLFDAQKVNAKPLNNSSDATQNKQFTFSKREKTIYKTDDKGDVIRDEASGKPLVKERLAPGMWLDLDKAYFQDFIEKNKAELGNSSSFNNLFRGLLFKANGNGSKGMAGLVDITKGKLVIILRDDKKETTTKEAVEKQRKEITLTFAPNGNTSTKFNVNLYNNSNDEEYKAKIASANSEKGDEFLYLRGGEGSIAIIDLLRSNDFEELKRLKEEKVLINEAYLTIFVDRNQMNGLPNPERLFLYDYDNAIPLSDFTSDNMTTAQSIKSGYNGIFVKEDQENNKEGNYYKFKITDHVRGVIRNETNASPKLALTVANNFANAGYSMQSLETPIDNTPKTTLTIPSLSLSCPIGTVLHGPKTTDSDKKMKLEIFYTKVKK</sequence>
<gene>
    <name evidence="2" type="ORF">SAMN05421818_10112</name>
</gene>
<dbReference type="Pfam" id="PF14092">
    <property type="entry name" value="DUF4270"/>
    <property type="match status" value="1"/>
</dbReference>
<organism evidence="2 3">
    <name type="scientific">Myroides phaeus</name>
    <dbReference type="NCBI Taxonomy" id="702745"/>
    <lineage>
        <taxon>Bacteria</taxon>
        <taxon>Pseudomonadati</taxon>
        <taxon>Bacteroidota</taxon>
        <taxon>Flavobacteriia</taxon>
        <taxon>Flavobacteriales</taxon>
        <taxon>Flavobacteriaceae</taxon>
        <taxon>Myroides</taxon>
    </lineage>
</organism>
<dbReference type="RefSeq" id="WP_090404294.1">
    <property type="nucleotide sequence ID" value="NZ_FNDQ01000001.1"/>
</dbReference>
<dbReference type="STRING" id="702745.SAMN05421818_10112"/>
<keyword evidence="1" id="KW-0732">Signal</keyword>
<evidence type="ECO:0000256" key="1">
    <source>
        <dbReference type="SAM" id="SignalP"/>
    </source>
</evidence>
<keyword evidence="3" id="KW-1185">Reference proteome</keyword>
<dbReference type="PROSITE" id="PS51257">
    <property type="entry name" value="PROKAR_LIPOPROTEIN"/>
    <property type="match status" value="1"/>
</dbReference>
<dbReference type="Proteomes" id="UP000243588">
    <property type="component" value="Unassembled WGS sequence"/>
</dbReference>
<evidence type="ECO:0000313" key="3">
    <source>
        <dbReference type="Proteomes" id="UP000243588"/>
    </source>
</evidence>
<evidence type="ECO:0000313" key="2">
    <source>
        <dbReference type="EMBL" id="SDH25796.1"/>
    </source>
</evidence>